<keyword evidence="2" id="KW-0732">Signal</keyword>
<protein>
    <submittedName>
        <fullName evidence="3">Uncharacterized protein</fullName>
    </submittedName>
</protein>
<keyword evidence="4" id="KW-1185">Reference proteome</keyword>
<sequence length="97" mass="10669">MFFRVLCFSIIITPTPPPPPNPCPSSNAPSQSSQPVCPSSQCARVPPTIFFNSSRLARPFRPLNIQVHCHASTCSLPQLHYNYNGIQPAILPSRDLP</sequence>
<dbReference type="Proteomes" id="UP000274822">
    <property type="component" value="Unassembled WGS sequence"/>
</dbReference>
<comment type="caution">
    <text evidence="3">The sequence shown here is derived from an EMBL/GenBank/DDBJ whole genome shotgun (WGS) entry which is preliminary data.</text>
</comment>
<gene>
    <name evidence="3" type="ORF">BC938DRAFT_473185</name>
</gene>
<feature type="signal peptide" evidence="2">
    <location>
        <begin position="1"/>
        <end position="17"/>
    </location>
</feature>
<evidence type="ECO:0000313" key="4">
    <source>
        <dbReference type="Proteomes" id="UP000274822"/>
    </source>
</evidence>
<accession>A0A433Q4H1</accession>
<feature type="region of interest" description="Disordered" evidence="1">
    <location>
        <begin position="15"/>
        <end position="39"/>
    </location>
</feature>
<organism evidence="3 4">
    <name type="scientific">Jimgerdemannia flammicorona</name>
    <dbReference type="NCBI Taxonomy" id="994334"/>
    <lineage>
        <taxon>Eukaryota</taxon>
        <taxon>Fungi</taxon>
        <taxon>Fungi incertae sedis</taxon>
        <taxon>Mucoromycota</taxon>
        <taxon>Mucoromycotina</taxon>
        <taxon>Endogonomycetes</taxon>
        <taxon>Endogonales</taxon>
        <taxon>Endogonaceae</taxon>
        <taxon>Jimgerdemannia</taxon>
    </lineage>
</organism>
<name>A0A433Q4H1_9FUNG</name>
<evidence type="ECO:0000313" key="3">
    <source>
        <dbReference type="EMBL" id="RUS24713.1"/>
    </source>
</evidence>
<feature type="compositionally biased region" description="Low complexity" evidence="1">
    <location>
        <begin position="24"/>
        <end position="39"/>
    </location>
</feature>
<reference evidence="3 4" key="1">
    <citation type="journal article" date="2018" name="New Phytol.">
        <title>Phylogenomics of Endogonaceae and evolution of mycorrhizas within Mucoromycota.</title>
        <authorList>
            <person name="Chang Y."/>
            <person name="Desiro A."/>
            <person name="Na H."/>
            <person name="Sandor L."/>
            <person name="Lipzen A."/>
            <person name="Clum A."/>
            <person name="Barry K."/>
            <person name="Grigoriev I.V."/>
            <person name="Martin F.M."/>
            <person name="Stajich J.E."/>
            <person name="Smith M.E."/>
            <person name="Bonito G."/>
            <person name="Spatafora J.W."/>
        </authorList>
    </citation>
    <scope>NUCLEOTIDE SEQUENCE [LARGE SCALE GENOMIC DNA]</scope>
    <source>
        <strain evidence="3 4">AD002</strain>
    </source>
</reference>
<feature type="chain" id="PRO_5019271364" evidence="2">
    <location>
        <begin position="18"/>
        <end position="97"/>
    </location>
</feature>
<evidence type="ECO:0000256" key="1">
    <source>
        <dbReference type="SAM" id="MobiDB-lite"/>
    </source>
</evidence>
<dbReference type="AlphaFoldDB" id="A0A433Q4H1"/>
<dbReference type="EMBL" id="RBNJ01015143">
    <property type="protein sequence ID" value="RUS24713.1"/>
    <property type="molecule type" value="Genomic_DNA"/>
</dbReference>
<proteinExistence type="predicted"/>
<evidence type="ECO:0000256" key="2">
    <source>
        <dbReference type="SAM" id="SignalP"/>
    </source>
</evidence>